<gene>
    <name evidence="3" type="ORF">BJ322DRAFT_57937</name>
</gene>
<feature type="compositionally biased region" description="Low complexity" evidence="2">
    <location>
        <begin position="32"/>
        <end position="47"/>
    </location>
</feature>
<sequence>MSTTPTQRIIPGAPPPQISASKSSHKKKKKPAATATAAVDDSSAAPSPLTATQNLEVVTNGVSNQGTPPAPSTPAVESSPLQKLTPIAELISKRLKATQKKVKRIKEYSASEVELNSDQLRSIASLPNLEAIVKELEEVKKAIEVHEAELLKEESARKAVVDEALKAAAEKAIVEAKATSEATARLLLTFTRLPEHIRNSYPLVLDPEVSETESLVIDSAVETLKGEESQSKEEIVSGFFSGEGELQGVAYSRLIEIAQAAKHPLQHPSEQDVAEGVVHDPTSEADTASGPAPNLLFVHESELDNAIGETPAVEDVAPAEEVVPEEETPQEMLQERPAEVPEPTQPSGPIDWSAEEEHDLPPISGLQESFGGEPQPPTVTVDDQAPPEDEGFTTHGGRGRGPRGEMDVERVTVVGAAANGRVGATVNGRGEGRR</sequence>
<proteinExistence type="predicted"/>
<feature type="region of interest" description="Disordered" evidence="2">
    <location>
        <begin position="1"/>
        <end position="81"/>
    </location>
</feature>
<feature type="compositionally biased region" description="Polar residues" evidence="2">
    <location>
        <begin position="49"/>
        <end position="67"/>
    </location>
</feature>
<evidence type="ECO:0000256" key="1">
    <source>
        <dbReference type="SAM" id="Coils"/>
    </source>
</evidence>
<evidence type="ECO:0000313" key="3">
    <source>
        <dbReference type="EMBL" id="KAF9792582.1"/>
    </source>
</evidence>
<protein>
    <submittedName>
        <fullName evidence="3">Uncharacterized protein</fullName>
    </submittedName>
</protein>
<dbReference type="AlphaFoldDB" id="A0A9P6HRJ3"/>
<organism evidence="3 4">
    <name type="scientific">Thelephora terrestris</name>
    <dbReference type="NCBI Taxonomy" id="56493"/>
    <lineage>
        <taxon>Eukaryota</taxon>
        <taxon>Fungi</taxon>
        <taxon>Dikarya</taxon>
        <taxon>Basidiomycota</taxon>
        <taxon>Agaricomycotina</taxon>
        <taxon>Agaricomycetes</taxon>
        <taxon>Thelephorales</taxon>
        <taxon>Thelephoraceae</taxon>
        <taxon>Thelephora</taxon>
    </lineage>
</organism>
<comment type="caution">
    <text evidence="3">The sequence shown here is derived from an EMBL/GenBank/DDBJ whole genome shotgun (WGS) entry which is preliminary data.</text>
</comment>
<feature type="region of interest" description="Disordered" evidence="2">
    <location>
        <begin position="263"/>
        <end position="292"/>
    </location>
</feature>
<dbReference type="EMBL" id="WIUZ02000001">
    <property type="protein sequence ID" value="KAF9792582.1"/>
    <property type="molecule type" value="Genomic_DNA"/>
</dbReference>
<feature type="region of interest" description="Disordered" evidence="2">
    <location>
        <begin position="321"/>
        <end position="405"/>
    </location>
</feature>
<accession>A0A9P6HRJ3</accession>
<reference evidence="3" key="2">
    <citation type="submission" date="2020-11" db="EMBL/GenBank/DDBJ databases">
        <authorList>
            <consortium name="DOE Joint Genome Institute"/>
            <person name="Kuo A."/>
            <person name="Miyauchi S."/>
            <person name="Kiss E."/>
            <person name="Drula E."/>
            <person name="Kohler A."/>
            <person name="Sanchez-Garcia M."/>
            <person name="Andreopoulos B."/>
            <person name="Barry K.W."/>
            <person name="Bonito G."/>
            <person name="Buee M."/>
            <person name="Carver A."/>
            <person name="Chen C."/>
            <person name="Cichocki N."/>
            <person name="Clum A."/>
            <person name="Culley D."/>
            <person name="Crous P.W."/>
            <person name="Fauchery L."/>
            <person name="Girlanda M."/>
            <person name="Hayes R."/>
            <person name="Keri Z."/>
            <person name="Labutti K."/>
            <person name="Lipzen A."/>
            <person name="Lombard V."/>
            <person name="Magnuson J."/>
            <person name="Maillard F."/>
            <person name="Morin E."/>
            <person name="Murat C."/>
            <person name="Nolan M."/>
            <person name="Ohm R."/>
            <person name="Pangilinan J."/>
            <person name="Pereira M."/>
            <person name="Perotto S."/>
            <person name="Peter M."/>
            <person name="Riley R."/>
            <person name="Sitrit Y."/>
            <person name="Stielow B."/>
            <person name="Szollosi G."/>
            <person name="Zifcakova L."/>
            <person name="Stursova M."/>
            <person name="Spatafora J.W."/>
            <person name="Tedersoo L."/>
            <person name="Vaario L.-M."/>
            <person name="Yamada A."/>
            <person name="Yan M."/>
            <person name="Wang P."/>
            <person name="Xu J."/>
            <person name="Bruns T."/>
            <person name="Baldrian P."/>
            <person name="Vilgalys R."/>
            <person name="Henrissat B."/>
            <person name="Grigoriev I.V."/>
            <person name="Hibbett D."/>
            <person name="Nagy L.G."/>
            <person name="Martin F.M."/>
        </authorList>
    </citation>
    <scope>NUCLEOTIDE SEQUENCE</scope>
    <source>
        <strain evidence="3">UH-Tt-Lm1</strain>
    </source>
</reference>
<keyword evidence="4" id="KW-1185">Reference proteome</keyword>
<dbReference type="OrthoDB" id="2409325at2759"/>
<dbReference type="Proteomes" id="UP000736335">
    <property type="component" value="Unassembled WGS sequence"/>
</dbReference>
<evidence type="ECO:0000313" key="4">
    <source>
        <dbReference type="Proteomes" id="UP000736335"/>
    </source>
</evidence>
<feature type="coiled-coil region" evidence="1">
    <location>
        <begin position="129"/>
        <end position="156"/>
    </location>
</feature>
<evidence type="ECO:0000256" key="2">
    <source>
        <dbReference type="SAM" id="MobiDB-lite"/>
    </source>
</evidence>
<keyword evidence="1" id="KW-0175">Coiled coil</keyword>
<reference evidence="3" key="1">
    <citation type="journal article" date="2020" name="Nat. Commun.">
        <title>Large-scale genome sequencing of mycorrhizal fungi provides insights into the early evolution of symbiotic traits.</title>
        <authorList>
            <person name="Miyauchi S."/>
            <person name="Kiss E."/>
            <person name="Kuo A."/>
            <person name="Drula E."/>
            <person name="Kohler A."/>
            <person name="Sanchez-Garcia M."/>
            <person name="Morin E."/>
            <person name="Andreopoulos B."/>
            <person name="Barry K.W."/>
            <person name="Bonito G."/>
            <person name="Buee M."/>
            <person name="Carver A."/>
            <person name="Chen C."/>
            <person name="Cichocki N."/>
            <person name="Clum A."/>
            <person name="Culley D."/>
            <person name="Crous P.W."/>
            <person name="Fauchery L."/>
            <person name="Girlanda M."/>
            <person name="Hayes R.D."/>
            <person name="Keri Z."/>
            <person name="LaButti K."/>
            <person name="Lipzen A."/>
            <person name="Lombard V."/>
            <person name="Magnuson J."/>
            <person name="Maillard F."/>
            <person name="Murat C."/>
            <person name="Nolan M."/>
            <person name="Ohm R.A."/>
            <person name="Pangilinan J."/>
            <person name="Pereira M.F."/>
            <person name="Perotto S."/>
            <person name="Peter M."/>
            <person name="Pfister S."/>
            <person name="Riley R."/>
            <person name="Sitrit Y."/>
            <person name="Stielow J.B."/>
            <person name="Szollosi G."/>
            <person name="Zifcakova L."/>
            <person name="Stursova M."/>
            <person name="Spatafora J.W."/>
            <person name="Tedersoo L."/>
            <person name="Vaario L.M."/>
            <person name="Yamada A."/>
            <person name="Yan M."/>
            <person name="Wang P."/>
            <person name="Xu J."/>
            <person name="Bruns T."/>
            <person name="Baldrian P."/>
            <person name="Vilgalys R."/>
            <person name="Dunand C."/>
            <person name="Henrissat B."/>
            <person name="Grigoriev I.V."/>
            <person name="Hibbett D."/>
            <person name="Nagy L.G."/>
            <person name="Martin F.M."/>
        </authorList>
    </citation>
    <scope>NUCLEOTIDE SEQUENCE</scope>
    <source>
        <strain evidence="3">UH-Tt-Lm1</strain>
    </source>
</reference>
<name>A0A9P6HRJ3_9AGAM</name>